<dbReference type="PANTHER" id="PTHR31471:SF5">
    <property type="entry name" value="GB|AAD39278.1"/>
    <property type="match status" value="1"/>
</dbReference>
<protein>
    <submittedName>
        <fullName evidence="4">Remorin, C-terminal</fullName>
    </submittedName>
</protein>
<dbReference type="Pfam" id="PF03763">
    <property type="entry name" value="Remorin_C"/>
    <property type="match status" value="1"/>
</dbReference>
<comment type="caution">
    <text evidence="4">The sequence shown here is derived from an EMBL/GenBank/DDBJ whole genome shotgun (WGS) entry which is preliminary data.</text>
</comment>
<accession>A0AAN8Z2Q6</accession>
<dbReference type="Proteomes" id="UP001370490">
    <property type="component" value="Unassembled WGS sequence"/>
</dbReference>
<evidence type="ECO:0000256" key="1">
    <source>
        <dbReference type="ARBA" id="ARBA00005711"/>
    </source>
</evidence>
<evidence type="ECO:0000313" key="4">
    <source>
        <dbReference type="EMBL" id="KAK6920940.1"/>
    </source>
</evidence>
<dbReference type="InterPro" id="IPR005516">
    <property type="entry name" value="Remorin_C"/>
</dbReference>
<organism evidence="4 5">
    <name type="scientific">Dillenia turbinata</name>
    <dbReference type="NCBI Taxonomy" id="194707"/>
    <lineage>
        <taxon>Eukaryota</taxon>
        <taxon>Viridiplantae</taxon>
        <taxon>Streptophyta</taxon>
        <taxon>Embryophyta</taxon>
        <taxon>Tracheophyta</taxon>
        <taxon>Spermatophyta</taxon>
        <taxon>Magnoliopsida</taxon>
        <taxon>eudicotyledons</taxon>
        <taxon>Gunneridae</taxon>
        <taxon>Pentapetalae</taxon>
        <taxon>Dilleniales</taxon>
        <taxon>Dilleniaceae</taxon>
        <taxon>Dillenia</taxon>
    </lineage>
</organism>
<feature type="domain" description="Remorin C-terminal" evidence="3">
    <location>
        <begin position="144"/>
        <end position="246"/>
    </location>
</feature>
<feature type="region of interest" description="Disordered" evidence="2">
    <location>
        <begin position="19"/>
        <end position="40"/>
    </location>
</feature>
<feature type="region of interest" description="Disordered" evidence="2">
    <location>
        <begin position="79"/>
        <end position="149"/>
    </location>
</feature>
<evidence type="ECO:0000313" key="5">
    <source>
        <dbReference type="Proteomes" id="UP001370490"/>
    </source>
</evidence>
<feature type="compositionally biased region" description="Basic and acidic residues" evidence="2">
    <location>
        <begin position="96"/>
        <end position="115"/>
    </location>
</feature>
<evidence type="ECO:0000259" key="3">
    <source>
        <dbReference type="Pfam" id="PF03763"/>
    </source>
</evidence>
<gene>
    <name evidence="4" type="ORF">RJ641_014618</name>
</gene>
<evidence type="ECO:0000256" key="2">
    <source>
        <dbReference type="SAM" id="MobiDB-lite"/>
    </source>
</evidence>
<dbReference type="AlphaFoldDB" id="A0AAN8Z2Q6"/>
<dbReference type="EMBL" id="JBAMMX010000020">
    <property type="protein sequence ID" value="KAK6920940.1"/>
    <property type="molecule type" value="Genomic_DNA"/>
</dbReference>
<name>A0AAN8Z2Q6_9MAGN</name>
<reference evidence="4 5" key="1">
    <citation type="submission" date="2023-12" db="EMBL/GenBank/DDBJ databases">
        <title>A high-quality genome assembly for Dillenia turbinata (Dilleniales).</title>
        <authorList>
            <person name="Chanderbali A."/>
        </authorList>
    </citation>
    <scope>NUCLEOTIDE SEQUENCE [LARGE SCALE GENOMIC DNA]</scope>
    <source>
        <strain evidence="4">LSX21</strain>
        <tissue evidence="4">Leaf</tissue>
    </source>
</reference>
<sequence>MTYFWLPSPHFARRRFSDLGREHQRMPQQRRDAGGSDQRRYGWQFASRDYDSSDSEFATAIAAAAYAIHSQEVEDSTYWKGMSEGRQKSMAKTKTRREGTMTRPQDRGRETRRFSGSEGRSSSLRPTPLEIPEDRGKPSRQRGVQSKADAWEKAEMVKIKKWYDGTNTSILAWENEKKRKAKLQMEKRKAELEQKLASNMLHYQGKILRINQIAAEARAQADEKRRHEVSLVKENAKKIRSTGKVPFRFLCF</sequence>
<keyword evidence="5" id="KW-1185">Reference proteome</keyword>
<comment type="similarity">
    <text evidence="1">Belongs to the remorin family.</text>
</comment>
<proteinExistence type="inferred from homology"/>
<dbReference type="PANTHER" id="PTHR31471">
    <property type="entry name" value="OS02G0116800 PROTEIN"/>
    <property type="match status" value="1"/>
</dbReference>